<evidence type="ECO:0000313" key="2">
    <source>
        <dbReference type="EMBL" id="AFM17722.1"/>
    </source>
</evidence>
<keyword evidence="1" id="KW-0472">Membrane</keyword>
<keyword evidence="1" id="KW-0812">Transmembrane</keyword>
<dbReference type="Proteomes" id="UP000006057">
    <property type="component" value="Chromosome"/>
</dbReference>
<dbReference type="EMBL" id="CP003053">
    <property type="protein sequence ID" value="AFM17722.1"/>
    <property type="molecule type" value="Genomic_DNA"/>
</dbReference>
<proteinExistence type="predicted"/>
<keyword evidence="3" id="KW-1185">Reference proteome</keyword>
<dbReference type="KEGG" id="mcb:Mycch_2968"/>
<dbReference type="HOGENOM" id="CLU_2094130_0_0_11"/>
<dbReference type="RefSeq" id="WP_014816199.1">
    <property type="nucleotide sequence ID" value="NC_018027.1"/>
</dbReference>
<feature type="transmembrane region" description="Helical" evidence="1">
    <location>
        <begin position="6"/>
        <end position="29"/>
    </location>
</feature>
<dbReference type="AlphaFoldDB" id="I4BKB5"/>
<dbReference type="PATRIC" id="fig|710421.3.peg.2958"/>
<organism evidence="2 3">
    <name type="scientific">Mycolicibacterium chubuense (strain NBB4)</name>
    <name type="common">Mycobacterium chubuense</name>
    <dbReference type="NCBI Taxonomy" id="710421"/>
    <lineage>
        <taxon>Bacteria</taxon>
        <taxon>Bacillati</taxon>
        <taxon>Actinomycetota</taxon>
        <taxon>Actinomycetes</taxon>
        <taxon>Mycobacteriales</taxon>
        <taxon>Mycobacteriaceae</taxon>
        <taxon>Mycolicibacterium</taxon>
    </lineage>
</organism>
<evidence type="ECO:0000256" key="1">
    <source>
        <dbReference type="SAM" id="Phobius"/>
    </source>
</evidence>
<evidence type="ECO:0000313" key="3">
    <source>
        <dbReference type="Proteomes" id="UP000006057"/>
    </source>
</evidence>
<sequence precursor="true">MDALLWMLICFGAVLVVTGIVAIVVGIALPTPATVSERESAEEKDVWVVIAEKVLGWFDKLIAVILSDDLPRSKRVTALGVLLILLGALCVAGGVYGIGATAAVAAVKAAGLGQVV</sequence>
<keyword evidence="1" id="KW-1133">Transmembrane helix</keyword>
<dbReference type="STRING" id="710421.Mycch_2968"/>
<accession>I4BKB5</accession>
<name>I4BKB5_MYCCN</name>
<gene>
    <name evidence="2" type="ordered locus">Mycch_2968</name>
</gene>
<reference evidence="2 3" key="1">
    <citation type="submission" date="2012-06" db="EMBL/GenBank/DDBJ databases">
        <title>Complete sequence of chromosome of Mycobacterium chubuense NBB4.</title>
        <authorList>
            <consortium name="US DOE Joint Genome Institute"/>
            <person name="Lucas S."/>
            <person name="Han J."/>
            <person name="Lapidus A."/>
            <person name="Cheng J.-F."/>
            <person name="Goodwin L."/>
            <person name="Pitluck S."/>
            <person name="Peters L."/>
            <person name="Mikhailova N."/>
            <person name="Teshima H."/>
            <person name="Detter J.C."/>
            <person name="Han C."/>
            <person name="Tapia R."/>
            <person name="Land M."/>
            <person name="Hauser L."/>
            <person name="Kyrpides N."/>
            <person name="Ivanova N."/>
            <person name="Pagani I."/>
            <person name="Mattes T."/>
            <person name="Holmes A."/>
            <person name="Rutledge P."/>
            <person name="Paulsen I."/>
            <person name="Coleman N."/>
            <person name="Woyke T."/>
        </authorList>
    </citation>
    <scope>NUCLEOTIDE SEQUENCE [LARGE SCALE GENOMIC DNA]</scope>
    <source>
        <strain evidence="2 3">NBB4</strain>
    </source>
</reference>
<feature type="transmembrane region" description="Helical" evidence="1">
    <location>
        <begin position="76"/>
        <end position="98"/>
    </location>
</feature>
<protein>
    <submittedName>
        <fullName evidence="2">Uncharacterized protein</fullName>
    </submittedName>
</protein>